<gene>
    <name evidence="2" type="ORF">LX69_00808</name>
</gene>
<keyword evidence="1" id="KW-1133">Transmembrane helix</keyword>
<dbReference type="Gene3D" id="2.60.120.200">
    <property type="match status" value="2"/>
</dbReference>
<dbReference type="GO" id="GO:0005975">
    <property type="term" value="P:carbohydrate metabolic process"/>
    <property type="evidence" value="ECO:0007669"/>
    <property type="project" value="UniProtKB-ARBA"/>
</dbReference>
<dbReference type="InterPro" id="IPR013320">
    <property type="entry name" value="ConA-like_dom_sf"/>
</dbReference>
<comment type="caution">
    <text evidence="2">The sequence shown here is derived from an EMBL/GenBank/DDBJ whole genome shotgun (WGS) entry which is preliminary data.</text>
</comment>
<dbReference type="GO" id="GO:0004553">
    <property type="term" value="F:hydrolase activity, hydrolyzing O-glycosyl compounds"/>
    <property type="evidence" value="ECO:0007669"/>
    <property type="project" value="UniProtKB-ARBA"/>
</dbReference>
<accession>A0A2W7NFI2</accession>
<keyword evidence="1" id="KW-0472">Membrane</keyword>
<keyword evidence="1" id="KW-0812">Transmembrane</keyword>
<dbReference type="SUPFAM" id="SSF49899">
    <property type="entry name" value="Concanavalin A-like lectins/glucanases"/>
    <property type="match status" value="2"/>
</dbReference>
<keyword evidence="3" id="KW-1185">Reference proteome</keyword>
<name>A0A2W7NFI2_9BACT</name>
<dbReference type="EMBL" id="QKZK01000005">
    <property type="protein sequence ID" value="PZX19141.1"/>
    <property type="molecule type" value="Genomic_DNA"/>
</dbReference>
<evidence type="ECO:0000313" key="3">
    <source>
        <dbReference type="Proteomes" id="UP000249239"/>
    </source>
</evidence>
<sequence>MDGGTLRGIETRHAFFLLFGVLTWAYLHPILVFIIHQNISLMKTRYPIALMLLFILVVPMSGQSMLDDTFEEYQVDDPIATTGWLEWHSGAGGHQVVLDGDRNNNALQINGQSGWAGEYYKEVTFGTHAMVGCWVKPKYASGFNASLSLMNGTDWVCRVSFDGGKIWAVEGNDYSNKKELTGLAYSAGQWTFVVMLFNQQDLTFSVLINGLPATSGTTRFFKMSKVPSRVLLTGGHNGDDTRFDDVTASDMTILANYPFNGNANDVLPYFNHGTIHGATFVADRHGNANSAIAFDGVDDYVLCDMAVGPYGGQARTVTFWAMTDATPVAGQQSNTVLSYGGDISTGGSRFEVLLNAQCQGIGVDGSVGYVNRSFDNSGGGWHFYAVVLEPASGMTLSDLKLYVDGVSAGDVCAISSPSVSVNTTVNEPLNIGRLYYSGQPRYFKGALDDLMIYNLAFTPEQIKALYDANKPSSISSTTRDDLGLTLSPNPCREQFRIEGLVVGVPTRIELLNVHQQVVGTLCSSFDAVDVNVAHLPVGIYWVRVMNGQRVQVMKMVKR</sequence>
<feature type="transmembrane region" description="Helical" evidence="1">
    <location>
        <begin position="14"/>
        <end position="34"/>
    </location>
</feature>
<protein>
    <submittedName>
        <fullName evidence="2">Putative secreted protein (Por secretion system target)</fullName>
    </submittedName>
</protein>
<proteinExistence type="predicted"/>
<dbReference type="Proteomes" id="UP000249239">
    <property type="component" value="Unassembled WGS sequence"/>
</dbReference>
<evidence type="ECO:0000256" key="1">
    <source>
        <dbReference type="SAM" id="Phobius"/>
    </source>
</evidence>
<reference evidence="2 3" key="1">
    <citation type="submission" date="2018-06" db="EMBL/GenBank/DDBJ databases">
        <title>Genomic Encyclopedia of Archaeal and Bacterial Type Strains, Phase II (KMG-II): from individual species to whole genera.</title>
        <authorList>
            <person name="Goeker M."/>
        </authorList>
    </citation>
    <scope>NUCLEOTIDE SEQUENCE [LARGE SCALE GENOMIC DNA]</scope>
    <source>
        <strain evidence="2 3">DSM 6779</strain>
    </source>
</reference>
<evidence type="ECO:0000313" key="2">
    <source>
        <dbReference type="EMBL" id="PZX19141.1"/>
    </source>
</evidence>
<dbReference type="AlphaFoldDB" id="A0A2W7NFI2"/>
<dbReference type="Pfam" id="PF13385">
    <property type="entry name" value="Laminin_G_3"/>
    <property type="match status" value="1"/>
</dbReference>
<organism evidence="2 3">
    <name type="scientific">Breznakibacter xylanolyticus</name>
    <dbReference type="NCBI Taxonomy" id="990"/>
    <lineage>
        <taxon>Bacteria</taxon>
        <taxon>Pseudomonadati</taxon>
        <taxon>Bacteroidota</taxon>
        <taxon>Bacteroidia</taxon>
        <taxon>Marinilabiliales</taxon>
        <taxon>Marinilabiliaceae</taxon>
        <taxon>Breznakibacter</taxon>
    </lineage>
</organism>